<keyword evidence="3" id="KW-1185">Reference proteome</keyword>
<gene>
    <name evidence="2" type="ordered locus">Bresu_0890</name>
</gene>
<evidence type="ECO:0000313" key="2">
    <source>
        <dbReference type="EMBL" id="ADL00204.1"/>
    </source>
</evidence>
<accession>D9QMN4</accession>
<dbReference type="RefSeq" id="WP_013268307.1">
    <property type="nucleotide sequence ID" value="NC_014375.1"/>
</dbReference>
<proteinExistence type="predicted"/>
<keyword evidence="1" id="KW-0812">Transmembrane</keyword>
<dbReference type="KEGG" id="bsb:Bresu_0890"/>
<feature type="transmembrane region" description="Helical" evidence="1">
    <location>
        <begin position="91"/>
        <end position="113"/>
    </location>
</feature>
<dbReference type="STRING" id="633149.Bresu_0890"/>
<dbReference type="Proteomes" id="UP000002696">
    <property type="component" value="Chromosome"/>
</dbReference>
<sequence length="142" mass="14730">MDEARVKELADIWGGDLRRWPVADAAAARAWAVANPGPADRALFEARQLDAALAASPRPEVSMALRDRVIAASGAAGLKARDGLSAALKRLFWIGGVGWAAAACAGIVFGTTLGSQMAAEQQTDLVLEQALVAGMDDTMVLG</sequence>
<protein>
    <submittedName>
        <fullName evidence="2">Uncharacterized protein</fullName>
    </submittedName>
</protein>
<dbReference type="EMBL" id="CP002102">
    <property type="protein sequence ID" value="ADL00204.1"/>
    <property type="molecule type" value="Genomic_DNA"/>
</dbReference>
<keyword evidence="1" id="KW-1133">Transmembrane helix</keyword>
<dbReference type="InParanoid" id="D9QMN4"/>
<name>D9QMN4_BRESC</name>
<keyword evidence="1" id="KW-0472">Membrane</keyword>
<dbReference type="OrthoDB" id="7632164at2"/>
<organism evidence="2 3">
    <name type="scientific">Brevundimonas subvibrioides (strain ATCC 15264 / DSM 4735 / LMG 14903 / NBRC 16000 / CB 81)</name>
    <name type="common">Caulobacter subvibrioides</name>
    <dbReference type="NCBI Taxonomy" id="633149"/>
    <lineage>
        <taxon>Bacteria</taxon>
        <taxon>Pseudomonadati</taxon>
        <taxon>Pseudomonadota</taxon>
        <taxon>Alphaproteobacteria</taxon>
        <taxon>Caulobacterales</taxon>
        <taxon>Caulobacteraceae</taxon>
        <taxon>Brevundimonas</taxon>
    </lineage>
</organism>
<evidence type="ECO:0000256" key="1">
    <source>
        <dbReference type="SAM" id="Phobius"/>
    </source>
</evidence>
<dbReference type="AlphaFoldDB" id="D9QMN4"/>
<dbReference type="HOGENOM" id="CLU_127117_1_1_5"/>
<evidence type="ECO:0000313" key="3">
    <source>
        <dbReference type="Proteomes" id="UP000002696"/>
    </source>
</evidence>
<dbReference type="BioCyc" id="BSUB633149:G1GM8-890-MONOMER"/>
<reference evidence="3" key="1">
    <citation type="journal article" date="2011" name="J. Bacteriol.">
        <title>Genome sequences of eight morphologically diverse alphaproteobacteria.</title>
        <authorList>
            <consortium name="US DOE Joint Genome Institute"/>
            <person name="Brown P.J."/>
            <person name="Kysela D.T."/>
            <person name="Buechlein A."/>
            <person name="Hemmerich C."/>
            <person name="Brun Y.V."/>
        </authorList>
    </citation>
    <scope>NUCLEOTIDE SEQUENCE [LARGE SCALE GENOMIC DNA]</scope>
    <source>
        <strain evidence="3">ATCC 15264 / DSM 4735 / LMG 14903 / NBRC 16000 / CB 81</strain>
    </source>
</reference>